<sequence>MDLAKYNKLLQLFKCLSDETRLTIILLIYQSGELCVCDLTDKIQKTSQPKVSRHLAVLRKCKILTTSKNMQWVYYSLHPDIPNEILDILNTSASYLIEDVNAWGRKFNGETKKDCLTGNELELVQVK</sequence>
<dbReference type="PANTHER" id="PTHR33154">
    <property type="entry name" value="TRANSCRIPTIONAL REGULATOR, ARSR FAMILY"/>
    <property type="match status" value="1"/>
</dbReference>
<dbReference type="GO" id="GO:0003700">
    <property type="term" value="F:DNA-binding transcription factor activity"/>
    <property type="evidence" value="ECO:0007669"/>
    <property type="project" value="InterPro"/>
</dbReference>
<dbReference type="EMBL" id="PPUZ01000039">
    <property type="protein sequence ID" value="RZM78445.1"/>
    <property type="molecule type" value="Genomic_DNA"/>
</dbReference>
<evidence type="ECO:0000256" key="2">
    <source>
        <dbReference type="ARBA" id="ARBA00023015"/>
    </source>
</evidence>
<evidence type="ECO:0000256" key="1">
    <source>
        <dbReference type="ARBA" id="ARBA00022849"/>
    </source>
</evidence>
<dbReference type="GO" id="GO:0003677">
    <property type="term" value="F:DNA binding"/>
    <property type="evidence" value="ECO:0007669"/>
    <property type="project" value="UniProtKB-KW"/>
</dbReference>
<accession>A0A4Q7E7S0</accession>
<dbReference type="PROSITE" id="PS50987">
    <property type="entry name" value="HTH_ARSR_2"/>
    <property type="match status" value="1"/>
</dbReference>
<dbReference type="Proteomes" id="UP000292345">
    <property type="component" value="Unassembled WGS sequence"/>
</dbReference>
<keyword evidence="4" id="KW-0804">Transcription</keyword>
<feature type="domain" description="HTH arsR-type" evidence="5">
    <location>
        <begin position="1"/>
        <end position="100"/>
    </location>
</feature>
<evidence type="ECO:0000313" key="7">
    <source>
        <dbReference type="Proteomes" id="UP000292345"/>
    </source>
</evidence>
<dbReference type="AlphaFoldDB" id="A0A4Q7E7S0"/>
<protein>
    <submittedName>
        <fullName evidence="6">Transcriptional regulator</fullName>
    </submittedName>
</protein>
<evidence type="ECO:0000259" key="5">
    <source>
        <dbReference type="PROSITE" id="PS50987"/>
    </source>
</evidence>
<evidence type="ECO:0000313" key="6">
    <source>
        <dbReference type="EMBL" id="RZM78445.1"/>
    </source>
</evidence>
<dbReference type="InterPro" id="IPR051081">
    <property type="entry name" value="HTH_MetalResp_TranReg"/>
</dbReference>
<keyword evidence="3" id="KW-0238">DNA-binding</keyword>
<keyword evidence="1" id="KW-0059">Arsenical resistance</keyword>
<name>A0A4Q7E7S0_9GAMM</name>
<reference evidence="6 7" key="1">
    <citation type="submission" date="2018-01" db="EMBL/GenBank/DDBJ databases">
        <title>Co-occurrence of chitin degradation, pigmentation and bioactivity in marine Pseudoalteromonas.</title>
        <authorList>
            <person name="Paulsen S."/>
            <person name="Gram L."/>
            <person name="Machado H."/>
        </authorList>
    </citation>
    <scope>NUCLEOTIDE SEQUENCE [LARGE SCALE GENOMIC DNA]</scope>
    <source>
        <strain evidence="6 7">S1946</strain>
    </source>
</reference>
<organism evidence="6 7">
    <name type="scientific">Pseudoalteromonas rubra</name>
    <dbReference type="NCBI Taxonomy" id="43658"/>
    <lineage>
        <taxon>Bacteria</taxon>
        <taxon>Pseudomonadati</taxon>
        <taxon>Pseudomonadota</taxon>
        <taxon>Gammaproteobacteria</taxon>
        <taxon>Alteromonadales</taxon>
        <taxon>Pseudoalteromonadaceae</taxon>
        <taxon>Pseudoalteromonas</taxon>
    </lineage>
</organism>
<dbReference type="Pfam" id="PF01022">
    <property type="entry name" value="HTH_5"/>
    <property type="match status" value="1"/>
</dbReference>
<evidence type="ECO:0000256" key="3">
    <source>
        <dbReference type="ARBA" id="ARBA00023125"/>
    </source>
</evidence>
<comment type="caution">
    <text evidence="6">The sequence shown here is derived from an EMBL/GenBank/DDBJ whole genome shotgun (WGS) entry which is preliminary data.</text>
</comment>
<dbReference type="PRINTS" id="PR00778">
    <property type="entry name" value="HTHARSR"/>
</dbReference>
<dbReference type="InterPro" id="IPR001845">
    <property type="entry name" value="HTH_ArsR_DNA-bd_dom"/>
</dbReference>
<gene>
    <name evidence="6" type="ORF">C3B51_14805</name>
</gene>
<proteinExistence type="predicted"/>
<dbReference type="InterPro" id="IPR036388">
    <property type="entry name" value="WH-like_DNA-bd_sf"/>
</dbReference>
<keyword evidence="2" id="KW-0805">Transcription regulation</keyword>
<dbReference type="SMART" id="SM00418">
    <property type="entry name" value="HTH_ARSR"/>
    <property type="match status" value="1"/>
</dbReference>
<dbReference type="Gene3D" id="1.10.10.10">
    <property type="entry name" value="Winged helix-like DNA-binding domain superfamily/Winged helix DNA-binding domain"/>
    <property type="match status" value="1"/>
</dbReference>
<evidence type="ECO:0000256" key="4">
    <source>
        <dbReference type="ARBA" id="ARBA00023163"/>
    </source>
</evidence>
<dbReference type="RefSeq" id="WP_130245534.1">
    <property type="nucleotide sequence ID" value="NZ_PPUZ01000039.1"/>
</dbReference>
<dbReference type="NCBIfam" id="NF033788">
    <property type="entry name" value="HTH_metalloreg"/>
    <property type="match status" value="1"/>
</dbReference>
<dbReference type="SUPFAM" id="SSF46785">
    <property type="entry name" value="Winged helix' DNA-binding domain"/>
    <property type="match status" value="1"/>
</dbReference>
<dbReference type="InterPro" id="IPR011991">
    <property type="entry name" value="ArsR-like_HTH"/>
</dbReference>
<dbReference type="NCBIfam" id="NF007528">
    <property type="entry name" value="PRK10141.1"/>
    <property type="match status" value="1"/>
</dbReference>
<dbReference type="PANTHER" id="PTHR33154:SF18">
    <property type="entry name" value="ARSENICAL RESISTANCE OPERON REPRESSOR"/>
    <property type="match status" value="1"/>
</dbReference>
<dbReference type="InterPro" id="IPR036390">
    <property type="entry name" value="WH_DNA-bd_sf"/>
</dbReference>
<dbReference type="CDD" id="cd00090">
    <property type="entry name" value="HTH_ARSR"/>
    <property type="match status" value="1"/>
</dbReference>
<dbReference type="GO" id="GO:0046685">
    <property type="term" value="P:response to arsenic-containing substance"/>
    <property type="evidence" value="ECO:0007669"/>
    <property type="project" value="UniProtKB-KW"/>
</dbReference>